<dbReference type="EC" id="1.8.4.11" evidence="4"/>
<dbReference type="KEGG" id="nkf:Nkreftii_003914"/>
<evidence type="ECO:0000256" key="4">
    <source>
        <dbReference type="HAMAP-Rule" id="MF_01401"/>
    </source>
</evidence>
<dbReference type="AlphaFoldDB" id="A0A7S8FHQ4"/>
<dbReference type="SUPFAM" id="SSF55068">
    <property type="entry name" value="Peptide methionine sulfoxide reductase"/>
    <property type="match status" value="1"/>
</dbReference>
<dbReference type="PANTHER" id="PTHR43774:SF1">
    <property type="entry name" value="PEPTIDE METHIONINE SULFOXIDE REDUCTASE MSRA 2"/>
    <property type="match status" value="1"/>
</dbReference>
<dbReference type="GO" id="GO:0008113">
    <property type="term" value="F:peptide-methionine (S)-S-oxide reductase activity"/>
    <property type="evidence" value="ECO:0007669"/>
    <property type="project" value="UniProtKB-UniRule"/>
</dbReference>
<dbReference type="InterPro" id="IPR002569">
    <property type="entry name" value="Met_Sox_Rdtase_MsrA_dom"/>
</dbReference>
<comment type="function">
    <text evidence="4">Has an important function as a repair enzyme for proteins that have been inactivated by oxidation. Catalyzes the reversible oxidation-reduction of methionine sulfoxide in proteins to methionine.</text>
</comment>
<comment type="catalytic activity">
    <reaction evidence="3 4">
        <text>[thioredoxin]-disulfide + L-methionine + H2O = L-methionine (S)-S-oxide + [thioredoxin]-dithiol</text>
        <dbReference type="Rhea" id="RHEA:19993"/>
        <dbReference type="Rhea" id="RHEA-COMP:10698"/>
        <dbReference type="Rhea" id="RHEA-COMP:10700"/>
        <dbReference type="ChEBI" id="CHEBI:15377"/>
        <dbReference type="ChEBI" id="CHEBI:29950"/>
        <dbReference type="ChEBI" id="CHEBI:50058"/>
        <dbReference type="ChEBI" id="CHEBI:57844"/>
        <dbReference type="ChEBI" id="CHEBI:58772"/>
        <dbReference type="EC" id="1.8.4.11"/>
    </reaction>
</comment>
<proteinExistence type="inferred from homology"/>
<dbReference type="Proteomes" id="UP000593737">
    <property type="component" value="Chromosome"/>
</dbReference>
<evidence type="ECO:0000313" key="7">
    <source>
        <dbReference type="Proteomes" id="UP000593737"/>
    </source>
</evidence>
<name>A0A7S8FHQ4_9BACT</name>
<gene>
    <name evidence="4" type="primary">msrA</name>
    <name evidence="6" type="ORF">Nkreftii_003914</name>
</gene>
<evidence type="ECO:0000259" key="5">
    <source>
        <dbReference type="Pfam" id="PF01625"/>
    </source>
</evidence>
<dbReference type="EMBL" id="CP047423">
    <property type="protein sequence ID" value="QPD06140.1"/>
    <property type="molecule type" value="Genomic_DNA"/>
</dbReference>
<feature type="domain" description="Peptide methionine sulphoxide reductase MsrA" evidence="5">
    <location>
        <begin position="36"/>
        <end position="187"/>
    </location>
</feature>
<feature type="active site" evidence="4">
    <location>
        <position position="43"/>
    </location>
</feature>
<dbReference type="PANTHER" id="PTHR43774">
    <property type="entry name" value="PEPTIDE METHIONINE SULFOXIDE REDUCTASE"/>
    <property type="match status" value="1"/>
</dbReference>
<dbReference type="Pfam" id="PF01625">
    <property type="entry name" value="PMSR"/>
    <property type="match status" value="1"/>
</dbReference>
<protein>
    <recommendedName>
        <fullName evidence="4">Peptide methionine sulfoxide reductase MsrA</fullName>
        <shortName evidence="4">Protein-methionine-S-oxide reductase</shortName>
        <ecNumber evidence="4">1.8.4.11</ecNumber>
    </recommendedName>
    <alternativeName>
        <fullName evidence="4">Peptide-methionine (S)-S-oxide reductase</fullName>
        <shortName evidence="4">Peptide Met(O) reductase</shortName>
    </alternativeName>
</protein>
<dbReference type="HAMAP" id="MF_01401">
    <property type="entry name" value="MsrA"/>
    <property type="match status" value="1"/>
</dbReference>
<dbReference type="Gene3D" id="3.30.1060.10">
    <property type="entry name" value="Peptide methionine sulphoxide reductase MsrA"/>
    <property type="match status" value="1"/>
</dbReference>
<reference evidence="6 7" key="1">
    <citation type="journal article" date="2020" name="ISME J.">
        <title>Enrichment and physiological characterization of a novel comammox Nitrospira indicates ammonium inhibition of complete nitrification.</title>
        <authorList>
            <person name="Sakoula D."/>
            <person name="Koch H."/>
            <person name="Frank J."/>
            <person name="Jetten M.S.M."/>
            <person name="van Kessel M.A.H.J."/>
            <person name="Lucker S."/>
        </authorList>
    </citation>
    <scope>NUCLEOTIDE SEQUENCE [LARGE SCALE GENOMIC DNA]</scope>
    <source>
        <strain evidence="6">Comreactor17</strain>
    </source>
</reference>
<accession>A0A7S8FHQ4</accession>
<comment type="similarity">
    <text evidence="4">Belongs to the MsrA Met sulfoxide reductase family.</text>
</comment>
<dbReference type="NCBIfam" id="TIGR00401">
    <property type="entry name" value="msrA"/>
    <property type="match status" value="1"/>
</dbReference>
<organism evidence="6 7">
    <name type="scientific">Candidatus Nitrospira kreftii</name>
    <dbReference type="NCBI Taxonomy" id="2652173"/>
    <lineage>
        <taxon>Bacteria</taxon>
        <taxon>Pseudomonadati</taxon>
        <taxon>Nitrospirota</taxon>
        <taxon>Nitrospiria</taxon>
        <taxon>Nitrospirales</taxon>
        <taxon>Nitrospiraceae</taxon>
        <taxon>Nitrospira</taxon>
    </lineage>
</organism>
<evidence type="ECO:0000256" key="3">
    <source>
        <dbReference type="ARBA" id="ARBA00048782"/>
    </source>
</evidence>
<sequence>MATHRGLTLLMVHLAIYVTLVAWSSHSALSASTTAKAYFAGGCFWCMEEAFEQVEGVLSVASGYMGGTVANPTYEQVSAGRTGHAEAVEVIYDPAKVSYQQLLEAFWRNIDPLTPNAQFCDHGSQYRSAVFYTTEEEQRLAVASKTAIEQTKNFPAPIVTELVPASSFYQAEDYHQDYYKKNPLRYKYYKYSCGRAKRLEAVWGNS</sequence>
<comment type="catalytic activity">
    <reaction evidence="2 4">
        <text>L-methionyl-[protein] + [thioredoxin]-disulfide + H2O = L-methionyl-(S)-S-oxide-[protein] + [thioredoxin]-dithiol</text>
        <dbReference type="Rhea" id="RHEA:14217"/>
        <dbReference type="Rhea" id="RHEA-COMP:10698"/>
        <dbReference type="Rhea" id="RHEA-COMP:10700"/>
        <dbReference type="Rhea" id="RHEA-COMP:12313"/>
        <dbReference type="Rhea" id="RHEA-COMP:12315"/>
        <dbReference type="ChEBI" id="CHEBI:15377"/>
        <dbReference type="ChEBI" id="CHEBI:16044"/>
        <dbReference type="ChEBI" id="CHEBI:29950"/>
        <dbReference type="ChEBI" id="CHEBI:44120"/>
        <dbReference type="ChEBI" id="CHEBI:50058"/>
        <dbReference type="EC" id="1.8.4.11"/>
    </reaction>
</comment>
<keyword evidence="1 4" id="KW-0560">Oxidoreductase</keyword>
<evidence type="ECO:0000256" key="1">
    <source>
        <dbReference type="ARBA" id="ARBA00023002"/>
    </source>
</evidence>
<evidence type="ECO:0000256" key="2">
    <source>
        <dbReference type="ARBA" id="ARBA00047806"/>
    </source>
</evidence>
<evidence type="ECO:0000313" key="6">
    <source>
        <dbReference type="EMBL" id="QPD06140.1"/>
    </source>
</evidence>
<dbReference type="InterPro" id="IPR036509">
    <property type="entry name" value="Met_Sox_Rdtase_MsrA_sf"/>
</dbReference>